<dbReference type="EMBL" id="KX700102">
    <property type="protein sequence ID" value="APD74058.1"/>
    <property type="molecule type" value="Genomic_DNA"/>
</dbReference>
<dbReference type="VEuPathDB" id="TriTrypDB:Tb427_000005900"/>
<keyword evidence="7" id="KW-0325">Glycoprotein</keyword>
<feature type="region of interest" description="Disordered" evidence="9">
    <location>
        <begin position="85"/>
        <end position="104"/>
    </location>
</feature>
<evidence type="ECO:0000256" key="6">
    <source>
        <dbReference type="ARBA" id="ARBA00023136"/>
    </source>
</evidence>
<reference evidence="12" key="1">
    <citation type="submission" date="2016-08" db="EMBL/GenBank/DDBJ databases">
        <title>VSG repertoire of Trypanosoma brucei EATRO 1125.</title>
        <authorList>
            <person name="Cross G.A."/>
        </authorList>
    </citation>
    <scope>NUCLEOTIDE SEQUENCE</scope>
    <source>
        <strain evidence="12">EATRO 1125</strain>
    </source>
</reference>
<keyword evidence="6" id="KW-0472">Membrane</keyword>
<evidence type="ECO:0000256" key="9">
    <source>
        <dbReference type="SAM" id="MobiDB-lite"/>
    </source>
</evidence>
<evidence type="ECO:0000256" key="4">
    <source>
        <dbReference type="ARBA" id="ARBA00022622"/>
    </source>
</evidence>
<dbReference type="Pfam" id="PF13206">
    <property type="entry name" value="VSG_B"/>
    <property type="match status" value="1"/>
</dbReference>
<evidence type="ECO:0000256" key="7">
    <source>
        <dbReference type="ARBA" id="ARBA00023180"/>
    </source>
</evidence>
<keyword evidence="3" id="KW-1003">Cell membrane</keyword>
<evidence type="ECO:0000256" key="5">
    <source>
        <dbReference type="ARBA" id="ARBA00022729"/>
    </source>
</evidence>
<keyword evidence="5 10" id="KW-0732">Signal</keyword>
<evidence type="ECO:0000256" key="2">
    <source>
        <dbReference type="ARBA" id="ARBA00004609"/>
    </source>
</evidence>
<evidence type="ECO:0000256" key="8">
    <source>
        <dbReference type="ARBA" id="ARBA00023288"/>
    </source>
</evidence>
<keyword evidence="4" id="KW-0336">GPI-anchor</keyword>
<keyword evidence="8" id="KW-0449">Lipoprotein</keyword>
<dbReference type="GO" id="GO:0005886">
    <property type="term" value="C:plasma membrane"/>
    <property type="evidence" value="ECO:0007669"/>
    <property type="project" value="UniProtKB-SubCell"/>
</dbReference>
<dbReference type="VEuPathDB" id="TriTrypDB:Tb11.v5.0610"/>
<feature type="signal peptide" evidence="10">
    <location>
        <begin position="1"/>
        <end position="22"/>
    </location>
</feature>
<proteinExistence type="predicted"/>
<dbReference type="AlphaFoldDB" id="A0A1J0R8K7"/>
<feature type="chain" id="PRO_5012181719" evidence="10">
    <location>
        <begin position="23"/>
        <end position="440"/>
    </location>
</feature>
<feature type="domain" description="Trypanosome variant surface glycoprotein B-type N-terminal" evidence="11">
    <location>
        <begin position="18"/>
        <end position="378"/>
    </location>
</feature>
<feature type="compositionally biased region" description="Basic and acidic residues" evidence="9">
    <location>
        <begin position="120"/>
        <end position="132"/>
    </location>
</feature>
<dbReference type="InterPro" id="IPR025932">
    <property type="entry name" value="Trypano_VSG_B_N_dom"/>
</dbReference>
<sequence>MAIKSLLNLTVVLLILKSQVLGALAAAGDNEQLFLDLCHVLALAKRPIPEISGVLEAGGFYKQIQKLNSSLSSLEWRKQFAKTGDSKARPAYKSGNGKEDEVRKQRWQNWTGAEDELEEEQPKGKTLKEAGAEVPDTRTRLLWLAQLQPTAEKAATVMQAIEHKQHSASELSKDKIRKLITDAAYGASAGNVDEIKQANIESESGGATTRSALCGSDTGGAKAGTVAAYLFCLCAGHSGDSSGTVAVCVKDQTPHNQANSADLTGLDTTIKGLASKCYTDATEDPLTPSELRQAVTTFRAKLKVHTGGGKAYYGKYTDTGCSGANAQGICVMYKTDSAGNAAAAKNIPWVQNLLSAADKLEKQQAASQTLETLTAELKALKSEAYNIGQQVKLSQEIHKLTEPTEDEKPKGQKKQEQQAKLQCETINKATECRQKQPTCE</sequence>
<feature type="region of interest" description="Disordered" evidence="9">
    <location>
        <begin position="112"/>
        <end position="132"/>
    </location>
</feature>
<evidence type="ECO:0000256" key="1">
    <source>
        <dbReference type="ARBA" id="ARBA00002523"/>
    </source>
</evidence>
<dbReference type="GO" id="GO:0098552">
    <property type="term" value="C:side of membrane"/>
    <property type="evidence" value="ECO:0007669"/>
    <property type="project" value="UniProtKB-KW"/>
</dbReference>
<comment type="function">
    <text evidence="1">VSG forms a coat on the surface of the parasite. The trypanosome evades the immune response of the host by expressing a series of antigenically distinct VSGs from an estimated 1000 VSG genes.</text>
</comment>
<dbReference type="VEuPathDB" id="TriTrypDB:Tb1125.Tb10.v4.0056"/>
<comment type="subcellular location">
    <subcellularLocation>
        <location evidence="2">Cell membrane</location>
        <topology evidence="2">Lipid-anchor</topology>
        <topology evidence="2">GPI-anchor</topology>
    </subcellularLocation>
</comment>
<evidence type="ECO:0000256" key="10">
    <source>
        <dbReference type="SAM" id="SignalP"/>
    </source>
</evidence>
<feature type="compositionally biased region" description="Basic and acidic residues" evidence="9">
    <location>
        <begin position="398"/>
        <end position="417"/>
    </location>
</feature>
<accession>A0A1J0R8K7</accession>
<evidence type="ECO:0000259" key="11">
    <source>
        <dbReference type="Pfam" id="PF13206"/>
    </source>
</evidence>
<protein>
    <submittedName>
        <fullName evidence="12">Variant surface glycoprotein 1125.2575</fullName>
    </submittedName>
</protein>
<organism evidence="12">
    <name type="scientific">Trypanosoma brucei</name>
    <dbReference type="NCBI Taxonomy" id="5691"/>
    <lineage>
        <taxon>Eukaryota</taxon>
        <taxon>Discoba</taxon>
        <taxon>Euglenozoa</taxon>
        <taxon>Kinetoplastea</taxon>
        <taxon>Metakinetoplastina</taxon>
        <taxon>Trypanosomatida</taxon>
        <taxon>Trypanosomatidae</taxon>
        <taxon>Trypanosoma</taxon>
    </lineage>
</organism>
<evidence type="ECO:0000256" key="3">
    <source>
        <dbReference type="ARBA" id="ARBA00022475"/>
    </source>
</evidence>
<name>A0A1J0R8K7_9TRYP</name>
<feature type="region of interest" description="Disordered" evidence="9">
    <location>
        <begin position="398"/>
        <end position="419"/>
    </location>
</feature>
<evidence type="ECO:0000313" key="12">
    <source>
        <dbReference type="EMBL" id="APD74058.1"/>
    </source>
</evidence>